<feature type="transmembrane region" description="Helical" evidence="6">
    <location>
        <begin position="834"/>
        <end position="853"/>
    </location>
</feature>
<dbReference type="InterPro" id="IPR002541">
    <property type="entry name" value="Cyt_c_assembly"/>
</dbReference>
<feature type="domain" description="ResB-like" evidence="8">
    <location>
        <begin position="358"/>
        <end position="438"/>
    </location>
</feature>
<keyword evidence="3" id="KW-0201">Cytochrome c-type biogenesis</keyword>
<dbReference type="Proteomes" id="UP000231564">
    <property type="component" value="Chromosome MARIT"/>
</dbReference>
<dbReference type="Pfam" id="PF01578">
    <property type="entry name" value="Cytochrom_C_asm"/>
    <property type="match status" value="1"/>
</dbReference>
<accession>A0A2H1E6J5</accession>
<dbReference type="GO" id="GO:0017004">
    <property type="term" value="P:cytochrome complex assembly"/>
    <property type="evidence" value="ECO:0007669"/>
    <property type="project" value="UniProtKB-KW"/>
</dbReference>
<dbReference type="InterPro" id="IPR007816">
    <property type="entry name" value="ResB-like_domain"/>
</dbReference>
<keyword evidence="2 6" id="KW-0812">Transmembrane</keyword>
<dbReference type="KEGG" id="tmar:MARIT_0501"/>
<feature type="transmembrane region" description="Helical" evidence="6">
    <location>
        <begin position="781"/>
        <end position="799"/>
    </location>
</feature>
<feature type="transmembrane region" description="Helical" evidence="6">
    <location>
        <begin position="956"/>
        <end position="974"/>
    </location>
</feature>
<feature type="transmembrane region" description="Helical" evidence="6">
    <location>
        <begin position="79"/>
        <end position="101"/>
    </location>
</feature>
<evidence type="ECO:0000313" key="9">
    <source>
        <dbReference type="EMBL" id="SFZ80396.1"/>
    </source>
</evidence>
<gene>
    <name evidence="9" type="ORF">MARIT_0501</name>
</gene>
<evidence type="ECO:0000256" key="5">
    <source>
        <dbReference type="ARBA" id="ARBA00023136"/>
    </source>
</evidence>
<evidence type="ECO:0000256" key="6">
    <source>
        <dbReference type="SAM" id="Phobius"/>
    </source>
</evidence>
<feature type="domain" description="Cytochrome c assembly protein" evidence="7">
    <location>
        <begin position="805"/>
        <end position="1009"/>
    </location>
</feature>
<feature type="transmembrane region" description="Helical" evidence="6">
    <location>
        <begin position="920"/>
        <end position="941"/>
    </location>
</feature>
<comment type="subcellular location">
    <subcellularLocation>
        <location evidence="1">Membrane</location>
        <topology evidence="1">Multi-pass membrane protein</topology>
    </subcellularLocation>
</comment>
<evidence type="ECO:0000256" key="2">
    <source>
        <dbReference type="ARBA" id="ARBA00022692"/>
    </source>
</evidence>
<dbReference type="PANTHER" id="PTHR30071:SF1">
    <property type="entry name" value="CYTOCHROME B_B6 PROTEIN-RELATED"/>
    <property type="match status" value="1"/>
</dbReference>
<feature type="transmembrane region" description="Helical" evidence="6">
    <location>
        <begin position="1021"/>
        <end position="1040"/>
    </location>
</feature>
<keyword evidence="4 6" id="KW-1133">Transmembrane helix</keyword>
<dbReference type="InterPro" id="IPR045062">
    <property type="entry name" value="Cyt_c_biogenesis_CcsA/CcmC"/>
</dbReference>
<evidence type="ECO:0000256" key="1">
    <source>
        <dbReference type="ARBA" id="ARBA00004141"/>
    </source>
</evidence>
<feature type="transmembrane region" description="Helical" evidence="6">
    <location>
        <begin position="447"/>
        <end position="465"/>
    </location>
</feature>
<feature type="transmembrane region" description="Helical" evidence="6">
    <location>
        <begin position="873"/>
        <end position="899"/>
    </location>
</feature>
<keyword evidence="5 6" id="KW-0472">Membrane</keyword>
<dbReference type="EMBL" id="LT634361">
    <property type="protein sequence ID" value="SFZ80396.1"/>
    <property type="molecule type" value="Genomic_DNA"/>
</dbReference>
<name>A0A2H1E6J5_9FLAO</name>
<feature type="transmembrane region" description="Helical" evidence="6">
    <location>
        <begin position="486"/>
        <end position="502"/>
    </location>
</feature>
<dbReference type="STRING" id="1349785.GCA_000509405_01354"/>
<reference evidence="9 10" key="1">
    <citation type="submission" date="2016-11" db="EMBL/GenBank/DDBJ databases">
        <authorList>
            <person name="Jaros S."/>
            <person name="Januszkiewicz K."/>
            <person name="Wedrychowicz H."/>
        </authorList>
    </citation>
    <scope>NUCLEOTIDE SEQUENCE [LARGE SCALE GENOMIC DNA]</scope>
    <source>
        <strain evidence="9">NCIMB 2154T</strain>
    </source>
</reference>
<organism evidence="9 10">
    <name type="scientific">Tenacibaculum maritimum NCIMB 2154</name>
    <dbReference type="NCBI Taxonomy" id="1349785"/>
    <lineage>
        <taxon>Bacteria</taxon>
        <taxon>Pseudomonadati</taxon>
        <taxon>Bacteroidota</taxon>
        <taxon>Flavobacteriia</taxon>
        <taxon>Flavobacteriales</taxon>
        <taxon>Flavobacteriaceae</taxon>
        <taxon>Tenacibaculum</taxon>
    </lineage>
</organism>
<dbReference type="GO" id="GO:0005886">
    <property type="term" value="C:plasma membrane"/>
    <property type="evidence" value="ECO:0007669"/>
    <property type="project" value="TreeGrafter"/>
</dbReference>
<evidence type="ECO:0000256" key="3">
    <source>
        <dbReference type="ARBA" id="ARBA00022748"/>
    </source>
</evidence>
<keyword evidence="10" id="KW-1185">Reference proteome</keyword>
<feature type="transmembrane region" description="Helical" evidence="6">
    <location>
        <begin position="12"/>
        <end position="34"/>
    </location>
</feature>
<dbReference type="PANTHER" id="PTHR30071">
    <property type="entry name" value="HEME EXPORTER PROTEIN C"/>
    <property type="match status" value="1"/>
</dbReference>
<proteinExistence type="predicted"/>
<feature type="transmembrane region" description="Helical" evidence="6">
    <location>
        <begin position="46"/>
        <end position="67"/>
    </location>
</feature>
<evidence type="ECO:0000259" key="8">
    <source>
        <dbReference type="Pfam" id="PF05140"/>
    </source>
</evidence>
<evidence type="ECO:0000256" key="4">
    <source>
        <dbReference type="ARBA" id="ARBA00022989"/>
    </source>
</evidence>
<evidence type="ECO:0000313" key="10">
    <source>
        <dbReference type="Proteomes" id="UP000231564"/>
    </source>
</evidence>
<evidence type="ECO:0000259" key="7">
    <source>
        <dbReference type="Pfam" id="PF01578"/>
    </source>
</evidence>
<dbReference type="Pfam" id="PF05140">
    <property type="entry name" value="ResB"/>
    <property type="match status" value="1"/>
</dbReference>
<dbReference type="OrthoDB" id="9814290at2"/>
<feature type="transmembrane region" description="Helical" evidence="6">
    <location>
        <begin position="744"/>
        <end position="761"/>
    </location>
</feature>
<protein>
    <submittedName>
        <fullName evidence="9">Cytochrome c assembly family protein</fullName>
    </submittedName>
</protein>
<dbReference type="GO" id="GO:0020037">
    <property type="term" value="F:heme binding"/>
    <property type="evidence" value="ECO:0007669"/>
    <property type="project" value="InterPro"/>
</dbReference>
<sequence length="1053" mass="120198">MKLINKVLSYIYSTKLMASLFILFGFCMGIATFIENEFHTNTARSLIYTTWWFELIIILFVFNFIGNIQRYQLWKKEKLCTLMVHLAFIFIIIGAGITRYISYEALMPIYEGETSSSVFSEKSYLHVKVHNNQKERSFKKELLLSENPKNSNGFIGKITQFLFWLKGGNNVEINSTLVQTPFKISLLKYVPNAKAIFKKSPYGTPFLHLVESSNNIRNDHYLKPGSSLNLQRTTIAFNLNKNGIISIFEKEGTLFLKTHLPLHYTVMSSHEEGIVPPNTPQKLLLKTLYSVGNFQFVVPEALIKGQKTFQKAASNTYTEDMLLLKVSSGSETKEVPVFGKTFFSGTPKSIIVNNLTFQLKYGAEQIKLPFSIKLNDFQLERYPGSNSPKSYASELTLIDKDTTFDFRIFLNNVLDHKGFRFFQSSYDISSTTERTYLSVNKDRLGTFTTYLGYLLLFASLIGLLISPKTQFGKLRKRLKKLKVTNLLWIPFIIGTSSSSIWGQNMPVKNSVPLTIQLNLEHATSFSQLVIQDSDGRMKPIHTFGSELLRKISKKDHFQKLTTSQVVLSIFTQPSLWYNIPIIYIKKENTKVRDLLGIPHTQKYAQLNDFFNEQGNYKLLKEVEKAHKKKIKTKYEQSILNVDGRASLLFLALRGDLFTLFPSQKNGNNTWHSLNNLMASKEPLEIVEKVQAYQKAVNDTNYQKASNLLASLKEYQIINGANIMPSKKKISLEILYNTYDVFKNLFWQYLSTSFFLLIFLVLQLFKTTSKIIQFLIRTGKGILFLLFLYHSLGLIVRWYISEHAPWSNGYESMIYVAWATLLFGFLLGRKSTLTLTATAFVTANILMIAHWNWMDPSIGNLVPVLNSYWLMIHVAIIVASYGPFAIGMILGTLTVLLYLIKTPKNDSKISKQITELSIINELSLTLGLVLLTIGNFLGGMWANESWGRYWGWDPKETWALISIMVYAFVLHMKFVPTLRGTLSFSIASIFAFASILMTYLGVNHLLSGLHSYAAGHAAPIPTEIICWLLFSITISLFAILINKKQTRVKKNENI</sequence>
<feature type="transmembrane region" description="Helical" evidence="6">
    <location>
        <begin position="981"/>
        <end position="1001"/>
    </location>
</feature>
<feature type="transmembrane region" description="Helical" evidence="6">
    <location>
        <begin position="811"/>
        <end position="827"/>
    </location>
</feature>
<dbReference type="AlphaFoldDB" id="A0A2H1E6J5"/>